<dbReference type="Proteomes" id="UP001139353">
    <property type="component" value="Unassembled WGS sequence"/>
</dbReference>
<dbReference type="AlphaFoldDB" id="A0A9X1YF44"/>
<keyword evidence="1" id="KW-0472">Membrane</keyword>
<keyword evidence="1" id="KW-1133">Transmembrane helix</keyword>
<evidence type="ECO:0000256" key="1">
    <source>
        <dbReference type="SAM" id="Phobius"/>
    </source>
</evidence>
<organism evidence="2 3">
    <name type="scientific">Scleromatobacter humisilvae</name>
    <dbReference type="NCBI Taxonomy" id="2897159"/>
    <lineage>
        <taxon>Bacteria</taxon>
        <taxon>Pseudomonadati</taxon>
        <taxon>Pseudomonadota</taxon>
        <taxon>Betaproteobacteria</taxon>
        <taxon>Burkholderiales</taxon>
        <taxon>Sphaerotilaceae</taxon>
        <taxon>Scleromatobacter</taxon>
    </lineage>
</organism>
<evidence type="ECO:0000313" key="2">
    <source>
        <dbReference type="EMBL" id="MCK9684863.1"/>
    </source>
</evidence>
<reference evidence="2" key="1">
    <citation type="submission" date="2021-11" db="EMBL/GenBank/DDBJ databases">
        <title>BS-T2-15 a new species belonging to the Comamonadaceae family isolated from the soil of a French oak forest.</title>
        <authorList>
            <person name="Mieszkin S."/>
            <person name="Alain K."/>
        </authorList>
    </citation>
    <scope>NUCLEOTIDE SEQUENCE</scope>
    <source>
        <strain evidence="2">BS-T2-15</strain>
    </source>
</reference>
<sequence>MTLHFDWSHVPHWLAHRHVNRAVTLVLGVIGVSLLFSALRVIDAAVSGALIESPALSVTPASSRTAVSPEVLVGTEPPAASAPSDINAVEVPDATAEAISL</sequence>
<accession>A0A9X1YF44</accession>
<gene>
    <name evidence="2" type="ORF">LPC04_03985</name>
</gene>
<feature type="transmembrane region" description="Helical" evidence="1">
    <location>
        <begin position="22"/>
        <end position="42"/>
    </location>
</feature>
<keyword evidence="3" id="KW-1185">Reference proteome</keyword>
<name>A0A9X1YF44_9BURK</name>
<keyword evidence="1" id="KW-0812">Transmembrane</keyword>
<dbReference type="RefSeq" id="WP_275680885.1">
    <property type="nucleotide sequence ID" value="NZ_JAJLJH010000001.1"/>
</dbReference>
<protein>
    <submittedName>
        <fullName evidence="2">Uncharacterized protein</fullName>
    </submittedName>
</protein>
<evidence type="ECO:0000313" key="3">
    <source>
        <dbReference type="Proteomes" id="UP001139353"/>
    </source>
</evidence>
<dbReference type="EMBL" id="JAJLJH010000001">
    <property type="protein sequence ID" value="MCK9684863.1"/>
    <property type="molecule type" value="Genomic_DNA"/>
</dbReference>
<comment type="caution">
    <text evidence="2">The sequence shown here is derived from an EMBL/GenBank/DDBJ whole genome shotgun (WGS) entry which is preliminary data.</text>
</comment>
<proteinExistence type="predicted"/>